<dbReference type="AlphaFoldDB" id="A0A291B6S5"/>
<evidence type="ECO:0000313" key="2">
    <source>
        <dbReference type="Proteomes" id="UP000218160"/>
    </source>
</evidence>
<protein>
    <submittedName>
        <fullName evidence="1">Mobile element protein</fullName>
    </submittedName>
</protein>
<evidence type="ECO:0000313" key="1">
    <source>
        <dbReference type="EMBL" id="ATF08698.1"/>
    </source>
</evidence>
<organism evidence="1 2">
    <name type="scientific">Candidatus Enterovibrio altilux</name>
    <dbReference type="NCBI Taxonomy" id="1927128"/>
    <lineage>
        <taxon>Bacteria</taxon>
        <taxon>Pseudomonadati</taxon>
        <taxon>Pseudomonadota</taxon>
        <taxon>Gammaproteobacteria</taxon>
        <taxon>Vibrionales</taxon>
        <taxon>Vibrionaceae</taxon>
        <taxon>Enterovibrio</taxon>
    </lineage>
</organism>
<dbReference type="EMBL" id="CP020660">
    <property type="protein sequence ID" value="ATF08698.1"/>
    <property type="molecule type" value="Genomic_DNA"/>
</dbReference>
<dbReference type="Proteomes" id="UP000218160">
    <property type="component" value="Chromosome 1"/>
</dbReference>
<gene>
    <name evidence="1" type="ORF">BTN50_0157</name>
</gene>
<keyword evidence="2" id="KW-1185">Reference proteome</keyword>
<accession>A0A291B6S5</accession>
<name>A0A291B6S5_9GAMM</name>
<dbReference type="KEGG" id="elux:BTN50_0157"/>
<proteinExistence type="predicted"/>
<reference evidence="2" key="1">
    <citation type="submission" date="2017-04" db="EMBL/GenBank/DDBJ databases">
        <title>Genome evolution of the luminous symbionts of deep sea anglerfish.</title>
        <authorList>
            <person name="Hendry T.A."/>
        </authorList>
    </citation>
    <scope>NUCLEOTIDE SEQUENCE [LARGE SCALE GENOMIC DNA]</scope>
</reference>
<sequence>MHEIIVATLSALNVTNGEVLPNLLKQTRRGINEISGDGADDTK</sequence>